<evidence type="ECO:0000259" key="1">
    <source>
        <dbReference type="PROSITE" id="PS50052"/>
    </source>
</evidence>
<reference evidence="2 3" key="1">
    <citation type="submission" date="2019-09" db="EMBL/GenBank/DDBJ databases">
        <authorList>
            <person name="Geng P."/>
            <person name="Wan X."/>
            <person name="Zhou G."/>
            <person name="Yuan Z."/>
            <person name="Hu X."/>
        </authorList>
    </citation>
    <scope>NUCLEOTIDE SEQUENCE [LARGE SCALE GENOMIC DNA]</scope>
    <source>
        <strain evidence="2 3">EFR-4</strain>
    </source>
</reference>
<protein>
    <recommendedName>
        <fullName evidence="1">Guanylate kinase-like domain-containing protein</fullName>
    </recommendedName>
</protein>
<dbReference type="AlphaFoldDB" id="A0A5M9GW93"/>
<dbReference type="EMBL" id="VXCE01000004">
    <property type="protein sequence ID" value="KAA8479003.1"/>
    <property type="molecule type" value="Genomic_DNA"/>
</dbReference>
<dbReference type="RefSeq" id="WP_153623459.1">
    <property type="nucleotide sequence ID" value="NZ_CP064079.1"/>
</dbReference>
<dbReference type="Proteomes" id="UP000325411">
    <property type="component" value="Unassembled WGS sequence"/>
</dbReference>
<organism evidence="2 3">
    <name type="scientific">Bacillus paranthracis</name>
    <dbReference type="NCBI Taxonomy" id="2026186"/>
    <lineage>
        <taxon>Bacteria</taxon>
        <taxon>Bacillati</taxon>
        <taxon>Bacillota</taxon>
        <taxon>Bacilli</taxon>
        <taxon>Bacillales</taxon>
        <taxon>Bacillaceae</taxon>
        <taxon>Bacillus</taxon>
        <taxon>Bacillus cereus group</taxon>
    </lineage>
</organism>
<dbReference type="InterPro" id="IPR008144">
    <property type="entry name" value="Guanylate_kin-like_dom"/>
</dbReference>
<sequence>MGAHYRLVRRVYDETEIEKIIDDINNNVLHEYGLLIKRVKLQSNDDDFIYTLDKSEIKCDTSEIGRIVLDMNEYIVKQYPTIELNQIGLPLESYYSTQEKVNTGEYELLLEDILLGNKSMKASEKIEKIHTHLNKTEDAIEELIITDPYIFAARDSAQIEEQLDLLTNILERLKPSKIIFITNHYNAHEVVKGGIVTLKNYSIEVKYSTEWHDRFWIKNRSEGIIMGTSLNGIGSKITSITKLNDEDVNLLINYMKKKRLISREIYKKSLYLK</sequence>
<proteinExistence type="predicted"/>
<evidence type="ECO:0000313" key="2">
    <source>
        <dbReference type="EMBL" id="KAA8479003.1"/>
    </source>
</evidence>
<dbReference type="PROSITE" id="PS50052">
    <property type="entry name" value="GUANYLATE_KINASE_2"/>
    <property type="match status" value="1"/>
</dbReference>
<feature type="domain" description="Guanylate kinase-like" evidence="1">
    <location>
        <begin position="1"/>
        <end position="171"/>
    </location>
</feature>
<evidence type="ECO:0000313" key="3">
    <source>
        <dbReference type="Proteomes" id="UP000325411"/>
    </source>
</evidence>
<comment type="caution">
    <text evidence="2">The sequence shown here is derived from an EMBL/GenBank/DDBJ whole genome shotgun (WGS) entry which is preliminary data.</text>
</comment>
<accession>A0A5M9GW93</accession>
<name>A0A5M9GW93_9BACI</name>
<gene>
    <name evidence="2" type="ORF">FYW06_08985</name>
</gene>